<dbReference type="Pfam" id="PF02518">
    <property type="entry name" value="HATPase_c"/>
    <property type="match status" value="1"/>
</dbReference>
<name>A0ABT5VDH2_9BACI</name>
<dbReference type="RefSeq" id="WP_275118135.1">
    <property type="nucleotide sequence ID" value="NZ_JAOTPO010000005.1"/>
</dbReference>
<evidence type="ECO:0000256" key="8">
    <source>
        <dbReference type="ARBA" id="ARBA00023012"/>
    </source>
</evidence>
<dbReference type="InterPro" id="IPR005467">
    <property type="entry name" value="His_kinase_dom"/>
</dbReference>
<keyword evidence="6" id="KW-0418">Kinase</keyword>
<evidence type="ECO:0000256" key="5">
    <source>
        <dbReference type="ARBA" id="ARBA00022741"/>
    </source>
</evidence>
<dbReference type="InterPro" id="IPR004358">
    <property type="entry name" value="Sig_transdc_His_kin-like_C"/>
</dbReference>
<keyword evidence="8" id="KW-0902">Two-component regulatory system</keyword>
<evidence type="ECO:0000256" key="2">
    <source>
        <dbReference type="ARBA" id="ARBA00012438"/>
    </source>
</evidence>
<dbReference type="InterPro" id="IPR036097">
    <property type="entry name" value="HisK_dim/P_sf"/>
</dbReference>
<dbReference type="EC" id="2.7.13.3" evidence="2"/>
<dbReference type="CDD" id="cd00082">
    <property type="entry name" value="HisKA"/>
    <property type="match status" value="1"/>
</dbReference>
<dbReference type="InterPro" id="IPR036890">
    <property type="entry name" value="HATPase_C_sf"/>
</dbReference>
<gene>
    <name evidence="10" type="ORF">N7Z68_08935</name>
</gene>
<protein>
    <recommendedName>
        <fullName evidence="2">histidine kinase</fullName>
        <ecNumber evidence="2">2.7.13.3</ecNumber>
    </recommendedName>
</protein>
<organism evidence="10 11">
    <name type="scientific">Alkalihalobacterium chitinilyticum</name>
    <dbReference type="NCBI Taxonomy" id="2980103"/>
    <lineage>
        <taxon>Bacteria</taxon>
        <taxon>Bacillati</taxon>
        <taxon>Bacillota</taxon>
        <taxon>Bacilli</taxon>
        <taxon>Bacillales</taxon>
        <taxon>Bacillaceae</taxon>
        <taxon>Alkalihalobacterium</taxon>
    </lineage>
</organism>
<dbReference type="Gene3D" id="1.10.287.130">
    <property type="match status" value="1"/>
</dbReference>
<dbReference type="PANTHER" id="PTHR43711:SF1">
    <property type="entry name" value="HISTIDINE KINASE 1"/>
    <property type="match status" value="1"/>
</dbReference>
<evidence type="ECO:0000259" key="9">
    <source>
        <dbReference type="PROSITE" id="PS50109"/>
    </source>
</evidence>
<keyword evidence="7" id="KW-0067">ATP-binding</keyword>
<evidence type="ECO:0000256" key="7">
    <source>
        <dbReference type="ARBA" id="ARBA00022840"/>
    </source>
</evidence>
<dbReference type="SUPFAM" id="SSF55874">
    <property type="entry name" value="ATPase domain of HSP90 chaperone/DNA topoisomerase II/histidine kinase"/>
    <property type="match status" value="1"/>
</dbReference>
<evidence type="ECO:0000313" key="11">
    <source>
        <dbReference type="Proteomes" id="UP001148125"/>
    </source>
</evidence>
<dbReference type="Gene3D" id="3.30.565.10">
    <property type="entry name" value="Histidine kinase-like ATPase, C-terminal domain"/>
    <property type="match status" value="1"/>
</dbReference>
<dbReference type="EMBL" id="JAOTPO010000005">
    <property type="protein sequence ID" value="MDE5413510.1"/>
    <property type="molecule type" value="Genomic_DNA"/>
</dbReference>
<evidence type="ECO:0000256" key="6">
    <source>
        <dbReference type="ARBA" id="ARBA00022777"/>
    </source>
</evidence>
<dbReference type="CDD" id="cd00075">
    <property type="entry name" value="HATPase"/>
    <property type="match status" value="1"/>
</dbReference>
<keyword evidence="11" id="KW-1185">Reference proteome</keyword>
<evidence type="ECO:0000256" key="1">
    <source>
        <dbReference type="ARBA" id="ARBA00000085"/>
    </source>
</evidence>
<reference evidence="10" key="1">
    <citation type="submission" date="2024-05" db="EMBL/GenBank/DDBJ databases">
        <title>Alkalihalobacillus sp. strain MEB203 novel alkaliphilic bacterium from Lonar Lake, India.</title>
        <authorList>
            <person name="Joshi A."/>
            <person name="Thite S."/>
            <person name="Mengade P."/>
        </authorList>
    </citation>
    <scope>NUCLEOTIDE SEQUENCE</scope>
    <source>
        <strain evidence="10">MEB 203</strain>
    </source>
</reference>
<dbReference type="PRINTS" id="PR00344">
    <property type="entry name" value="BCTRLSENSOR"/>
</dbReference>
<keyword evidence="3" id="KW-0597">Phosphoprotein</keyword>
<evidence type="ECO:0000256" key="3">
    <source>
        <dbReference type="ARBA" id="ARBA00022553"/>
    </source>
</evidence>
<proteinExistence type="predicted"/>
<comment type="caution">
    <text evidence="10">The sequence shown here is derived from an EMBL/GenBank/DDBJ whole genome shotgun (WGS) entry which is preliminary data.</text>
</comment>
<dbReference type="PROSITE" id="PS50109">
    <property type="entry name" value="HIS_KIN"/>
    <property type="match status" value="1"/>
</dbReference>
<dbReference type="Pfam" id="PF00512">
    <property type="entry name" value="HisKA"/>
    <property type="match status" value="1"/>
</dbReference>
<dbReference type="PANTHER" id="PTHR43711">
    <property type="entry name" value="TWO-COMPONENT HISTIDINE KINASE"/>
    <property type="match status" value="1"/>
</dbReference>
<dbReference type="SMART" id="SM00387">
    <property type="entry name" value="HATPase_c"/>
    <property type="match status" value="1"/>
</dbReference>
<dbReference type="InterPro" id="IPR003594">
    <property type="entry name" value="HATPase_dom"/>
</dbReference>
<evidence type="ECO:0000256" key="4">
    <source>
        <dbReference type="ARBA" id="ARBA00022679"/>
    </source>
</evidence>
<sequence>MSIATKTIALTESIQVNEGSHILYFYQSEELYLENLASFIVSAIQLNQHAIVIETPERFEAVLQKLPNLLSKNEYEPFLHFVDNFDFYQKYQDFRFDRVLENFKTTVQPFINDNLCARVWGLVEWKDQPNILEKLHTYECECDLTVSEIGYMTVCCYDGNSVPSYILTEMMKSHPYFMTDNEIVKSSLYQRNEQTVFPSLATQREIESELDFYKQKLDFIHVVAHEVRNPLTVIKSFATILKTELHDPDVQARLSLIEDYSVAIDHEIHHIIQTEQMLTSDTFWKMKLIKVNPLLEEVYEIMMVKARTQNINIKSDLRVPSNTIIHGNNMGFKLIISNLISNAIKYSFEDSTIYLNSFIEDNKLIIDIIDQGIGISPDNLEKLFQKYHKLNEEEAGQGIGLFMVYKLVNHFKGEISVESELGKGTSFRIKFPV</sequence>
<dbReference type="InterPro" id="IPR050736">
    <property type="entry name" value="Sensor_HK_Regulatory"/>
</dbReference>
<evidence type="ECO:0000313" key="10">
    <source>
        <dbReference type="EMBL" id="MDE5413510.1"/>
    </source>
</evidence>
<dbReference type="Proteomes" id="UP001148125">
    <property type="component" value="Unassembled WGS sequence"/>
</dbReference>
<keyword evidence="4" id="KW-0808">Transferase</keyword>
<comment type="catalytic activity">
    <reaction evidence="1">
        <text>ATP + protein L-histidine = ADP + protein N-phospho-L-histidine.</text>
        <dbReference type="EC" id="2.7.13.3"/>
    </reaction>
</comment>
<feature type="domain" description="Histidine kinase" evidence="9">
    <location>
        <begin position="222"/>
        <end position="433"/>
    </location>
</feature>
<accession>A0ABT5VDH2</accession>
<dbReference type="SMART" id="SM00388">
    <property type="entry name" value="HisKA"/>
    <property type="match status" value="1"/>
</dbReference>
<dbReference type="SUPFAM" id="SSF47384">
    <property type="entry name" value="Homodimeric domain of signal transducing histidine kinase"/>
    <property type="match status" value="1"/>
</dbReference>
<keyword evidence="5" id="KW-0547">Nucleotide-binding</keyword>
<dbReference type="InterPro" id="IPR003661">
    <property type="entry name" value="HisK_dim/P_dom"/>
</dbReference>
<dbReference type="InterPro" id="IPR025847">
    <property type="entry name" value="MEDS_domain"/>
</dbReference>
<dbReference type="Pfam" id="PF14417">
    <property type="entry name" value="MEDS"/>
    <property type="match status" value="1"/>
</dbReference>